<keyword evidence="20" id="KW-1185">Reference proteome</keyword>
<dbReference type="PANTHER" id="PTHR28036">
    <property type="entry name" value="DASH COMPLEX SUBUNIT DAD2"/>
    <property type="match status" value="1"/>
</dbReference>
<proteinExistence type="inferred from homology"/>
<evidence type="ECO:0000256" key="12">
    <source>
        <dbReference type="ARBA" id="ARBA00022838"/>
    </source>
</evidence>
<comment type="subcellular location">
    <subcellularLocation>
        <location evidence="3">Chromosome</location>
        <location evidence="3">Centromere</location>
        <location evidence="3">Kinetochore</location>
    </subcellularLocation>
    <subcellularLocation>
        <location evidence="2">Cytoplasm</location>
        <location evidence="2">Cytoskeleton</location>
        <location evidence="2">Spindle</location>
    </subcellularLocation>
    <subcellularLocation>
        <location evidence="1">Nucleus</location>
    </subcellularLocation>
</comment>
<dbReference type="Pfam" id="PF08654">
    <property type="entry name" value="DASH_Dad2"/>
    <property type="match status" value="1"/>
</dbReference>
<evidence type="ECO:0000313" key="19">
    <source>
        <dbReference type="EMBL" id="KAK7692889.1"/>
    </source>
</evidence>
<evidence type="ECO:0000256" key="7">
    <source>
        <dbReference type="ARBA" id="ARBA00022490"/>
    </source>
</evidence>
<evidence type="ECO:0000256" key="9">
    <source>
        <dbReference type="ARBA" id="ARBA00022701"/>
    </source>
</evidence>
<keyword evidence="8" id="KW-0132">Cell division</keyword>
<dbReference type="AlphaFoldDB" id="A0AAW0GTZ3"/>
<keyword evidence="16" id="KW-0137">Centromere</keyword>
<comment type="caution">
    <text evidence="19">The sequence shown here is derived from an EMBL/GenBank/DDBJ whole genome shotgun (WGS) entry which is preliminary data.</text>
</comment>
<evidence type="ECO:0000256" key="11">
    <source>
        <dbReference type="ARBA" id="ARBA00022829"/>
    </source>
</evidence>
<evidence type="ECO:0000256" key="10">
    <source>
        <dbReference type="ARBA" id="ARBA00022776"/>
    </source>
</evidence>
<evidence type="ECO:0000256" key="15">
    <source>
        <dbReference type="ARBA" id="ARBA00023306"/>
    </source>
</evidence>
<evidence type="ECO:0000256" key="14">
    <source>
        <dbReference type="ARBA" id="ARBA00023242"/>
    </source>
</evidence>
<sequence length="124" mass="13736">MRQSMAPGRQSQLPSQASNAAAQAKLLEKKKECEAIIALEKASANFVRRIDALGDDFDVIADAGVVHGQVLEQWPNMFRILDLFLSTRQQNAEREAQENAPSQGERLVRVPVEDLQSSTEKESS</sequence>
<evidence type="ECO:0000256" key="5">
    <source>
        <dbReference type="ARBA" id="ARBA00020260"/>
    </source>
</evidence>
<evidence type="ECO:0000256" key="18">
    <source>
        <dbReference type="SAM" id="MobiDB-lite"/>
    </source>
</evidence>
<evidence type="ECO:0000256" key="13">
    <source>
        <dbReference type="ARBA" id="ARBA00023212"/>
    </source>
</evidence>
<feature type="region of interest" description="Disordered" evidence="18">
    <location>
        <begin position="90"/>
        <end position="124"/>
    </location>
</feature>
<accession>A0AAW0GTZ3</accession>
<dbReference type="PANTHER" id="PTHR28036:SF1">
    <property type="entry name" value="DASH COMPLEX SUBUNIT DAD2"/>
    <property type="match status" value="1"/>
</dbReference>
<keyword evidence="9" id="KW-0493">Microtubule</keyword>
<evidence type="ECO:0000256" key="16">
    <source>
        <dbReference type="ARBA" id="ARBA00023328"/>
    </source>
</evidence>
<dbReference type="GO" id="GO:0008608">
    <property type="term" value="P:attachment of spindle microtubules to kinetochore"/>
    <property type="evidence" value="ECO:0007669"/>
    <property type="project" value="TreeGrafter"/>
</dbReference>
<keyword evidence="15" id="KW-0131">Cell cycle</keyword>
<dbReference type="Proteomes" id="UP001385951">
    <property type="component" value="Unassembled WGS sequence"/>
</dbReference>
<protein>
    <recommendedName>
        <fullName evidence="5">DASH complex subunit DAD2</fullName>
    </recommendedName>
    <alternativeName>
        <fullName evidence="17">Outer kinetochore protein DAD2</fullName>
    </alternativeName>
</protein>
<dbReference type="GO" id="GO:0042729">
    <property type="term" value="C:DASH complex"/>
    <property type="evidence" value="ECO:0007669"/>
    <property type="project" value="InterPro"/>
</dbReference>
<evidence type="ECO:0000256" key="1">
    <source>
        <dbReference type="ARBA" id="ARBA00004123"/>
    </source>
</evidence>
<keyword evidence="13" id="KW-0206">Cytoskeleton</keyword>
<keyword evidence="11" id="KW-0159">Chromosome partition</keyword>
<keyword evidence="12" id="KW-0995">Kinetochore</keyword>
<evidence type="ECO:0000256" key="17">
    <source>
        <dbReference type="ARBA" id="ARBA00030568"/>
    </source>
</evidence>
<evidence type="ECO:0000256" key="3">
    <source>
        <dbReference type="ARBA" id="ARBA00004629"/>
    </source>
</evidence>
<gene>
    <name evidence="19" type="ORF">QCA50_004524</name>
</gene>
<name>A0AAW0GTZ3_9APHY</name>
<keyword evidence="6" id="KW-0158">Chromosome</keyword>
<reference evidence="19 20" key="1">
    <citation type="submission" date="2022-09" db="EMBL/GenBank/DDBJ databases">
        <authorList>
            <person name="Palmer J.M."/>
        </authorList>
    </citation>
    <scope>NUCLEOTIDE SEQUENCE [LARGE SCALE GENOMIC DNA]</scope>
    <source>
        <strain evidence="19 20">DSM 7382</strain>
    </source>
</reference>
<evidence type="ECO:0000256" key="4">
    <source>
        <dbReference type="ARBA" id="ARBA00005501"/>
    </source>
</evidence>
<dbReference type="EMBL" id="JASBNA010000004">
    <property type="protein sequence ID" value="KAK7692889.1"/>
    <property type="molecule type" value="Genomic_DNA"/>
</dbReference>
<keyword evidence="10" id="KW-0498">Mitosis</keyword>
<keyword evidence="14" id="KW-0539">Nucleus</keyword>
<dbReference type="GO" id="GO:1990023">
    <property type="term" value="C:mitotic spindle midzone"/>
    <property type="evidence" value="ECO:0007669"/>
    <property type="project" value="TreeGrafter"/>
</dbReference>
<dbReference type="GO" id="GO:0044732">
    <property type="term" value="C:mitotic spindle pole body"/>
    <property type="evidence" value="ECO:0007669"/>
    <property type="project" value="TreeGrafter"/>
</dbReference>
<evidence type="ECO:0000256" key="6">
    <source>
        <dbReference type="ARBA" id="ARBA00022454"/>
    </source>
</evidence>
<evidence type="ECO:0000313" key="20">
    <source>
        <dbReference type="Proteomes" id="UP001385951"/>
    </source>
</evidence>
<organism evidence="19 20">
    <name type="scientific">Cerrena zonata</name>
    <dbReference type="NCBI Taxonomy" id="2478898"/>
    <lineage>
        <taxon>Eukaryota</taxon>
        <taxon>Fungi</taxon>
        <taxon>Dikarya</taxon>
        <taxon>Basidiomycota</taxon>
        <taxon>Agaricomycotina</taxon>
        <taxon>Agaricomycetes</taxon>
        <taxon>Polyporales</taxon>
        <taxon>Cerrenaceae</taxon>
        <taxon>Cerrena</taxon>
    </lineage>
</organism>
<dbReference type="GO" id="GO:0005874">
    <property type="term" value="C:microtubule"/>
    <property type="evidence" value="ECO:0007669"/>
    <property type="project" value="UniProtKB-KW"/>
</dbReference>
<evidence type="ECO:0000256" key="8">
    <source>
        <dbReference type="ARBA" id="ARBA00022618"/>
    </source>
</evidence>
<dbReference type="GO" id="GO:0051301">
    <property type="term" value="P:cell division"/>
    <property type="evidence" value="ECO:0007669"/>
    <property type="project" value="UniProtKB-KW"/>
</dbReference>
<dbReference type="GO" id="GO:0000278">
    <property type="term" value="P:mitotic cell cycle"/>
    <property type="evidence" value="ECO:0007669"/>
    <property type="project" value="InterPro"/>
</dbReference>
<keyword evidence="7" id="KW-0963">Cytoplasm</keyword>
<dbReference type="InterPro" id="IPR013963">
    <property type="entry name" value="DASH_Dad2"/>
</dbReference>
<evidence type="ECO:0000256" key="2">
    <source>
        <dbReference type="ARBA" id="ARBA00004186"/>
    </source>
</evidence>
<comment type="similarity">
    <text evidence="4">Belongs to the DASH complex DAD2 family.</text>
</comment>